<evidence type="ECO:0000256" key="2">
    <source>
        <dbReference type="ARBA" id="ARBA00023157"/>
    </source>
</evidence>
<evidence type="ECO:0000256" key="3">
    <source>
        <dbReference type="SAM" id="SignalP"/>
    </source>
</evidence>
<accession>A0AA35TN53</accession>
<dbReference type="PANTHER" id="PTHR44170">
    <property type="entry name" value="PROTEIN SIDEKICK"/>
    <property type="match status" value="1"/>
</dbReference>
<dbReference type="PROSITE" id="PS51257">
    <property type="entry name" value="PROKAR_LIPOPROTEIN"/>
    <property type="match status" value="1"/>
</dbReference>
<feature type="signal peptide" evidence="3">
    <location>
        <begin position="1"/>
        <end position="29"/>
    </location>
</feature>
<dbReference type="PANTHER" id="PTHR44170:SF6">
    <property type="entry name" value="CONTACTIN"/>
    <property type="match status" value="1"/>
</dbReference>
<feature type="chain" id="PRO_5041433129" description="Ig-like domain-containing protein" evidence="3">
    <location>
        <begin position="30"/>
        <end position="226"/>
    </location>
</feature>
<dbReference type="InterPro" id="IPR013783">
    <property type="entry name" value="Ig-like_fold"/>
</dbReference>
<keyword evidence="2" id="KW-1015">Disulfide bond</keyword>
<dbReference type="Proteomes" id="UP001174909">
    <property type="component" value="Unassembled WGS sequence"/>
</dbReference>
<sequence>MHVGNRPPAVSSAAVFWIAFTTLISGCTAELTVEAEHQMIVLPAPHTSEPYTITNIACFISQTPHNVRWITPNGTHVLTQAGQYTVSNGGIGLATGEMRYGSVLIIQDMSYENAGVYVCEAMMEDNCSSFPEFATIQLILKMQLTVTRGEVEVSYNKSVSQSVELQCEASGYIRPDSDIRWFKNGQLIVEGEKHSIDFKRRPPRCCTDWLKRDITQSNLHTHHRQY</sequence>
<keyword evidence="3" id="KW-0732">Signal</keyword>
<keyword evidence="6" id="KW-1185">Reference proteome</keyword>
<dbReference type="InterPro" id="IPR036179">
    <property type="entry name" value="Ig-like_dom_sf"/>
</dbReference>
<proteinExistence type="predicted"/>
<dbReference type="EMBL" id="CASHTH010003882">
    <property type="protein sequence ID" value="CAI8050673.1"/>
    <property type="molecule type" value="Genomic_DNA"/>
</dbReference>
<gene>
    <name evidence="5" type="ORF">GBAR_LOCUS27796</name>
</gene>
<dbReference type="GO" id="GO:0098609">
    <property type="term" value="P:cell-cell adhesion"/>
    <property type="evidence" value="ECO:0007669"/>
    <property type="project" value="TreeGrafter"/>
</dbReference>
<evidence type="ECO:0000259" key="4">
    <source>
        <dbReference type="PROSITE" id="PS50835"/>
    </source>
</evidence>
<dbReference type="InterPro" id="IPR007110">
    <property type="entry name" value="Ig-like_dom"/>
</dbReference>
<evidence type="ECO:0000313" key="5">
    <source>
        <dbReference type="EMBL" id="CAI8050673.1"/>
    </source>
</evidence>
<keyword evidence="1" id="KW-0677">Repeat</keyword>
<organism evidence="5 6">
    <name type="scientific">Geodia barretti</name>
    <name type="common">Barrett's horny sponge</name>
    <dbReference type="NCBI Taxonomy" id="519541"/>
    <lineage>
        <taxon>Eukaryota</taxon>
        <taxon>Metazoa</taxon>
        <taxon>Porifera</taxon>
        <taxon>Demospongiae</taxon>
        <taxon>Heteroscleromorpha</taxon>
        <taxon>Tetractinellida</taxon>
        <taxon>Astrophorina</taxon>
        <taxon>Geodiidae</taxon>
        <taxon>Geodia</taxon>
    </lineage>
</organism>
<dbReference type="GO" id="GO:0016020">
    <property type="term" value="C:membrane"/>
    <property type="evidence" value="ECO:0007669"/>
    <property type="project" value="UniProtKB-SubCell"/>
</dbReference>
<feature type="domain" description="Ig-like" evidence="4">
    <location>
        <begin position="8"/>
        <end position="121"/>
    </location>
</feature>
<dbReference type="AlphaFoldDB" id="A0AA35TN53"/>
<evidence type="ECO:0000313" key="6">
    <source>
        <dbReference type="Proteomes" id="UP001174909"/>
    </source>
</evidence>
<dbReference type="PROSITE" id="PS50835">
    <property type="entry name" value="IG_LIKE"/>
    <property type="match status" value="2"/>
</dbReference>
<evidence type="ECO:0000256" key="1">
    <source>
        <dbReference type="ARBA" id="ARBA00022737"/>
    </source>
</evidence>
<comment type="caution">
    <text evidence="5">The sequence shown here is derived from an EMBL/GenBank/DDBJ whole genome shotgun (WGS) entry which is preliminary data.</text>
</comment>
<dbReference type="Gene3D" id="2.60.40.10">
    <property type="entry name" value="Immunoglobulins"/>
    <property type="match status" value="2"/>
</dbReference>
<reference evidence="5" key="1">
    <citation type="submission" date="2023-03" db="EMBL/GenBank/DDBJ databases">
        <authorList>
            <person name="Steffen K."/>
            <person name="Cardenas P."/>
        </authorList>
    </citation>
    <scope>NUCLEOTIDE SEQUENCE</scope>
</reference>
<name>A0AA35TN53_GEOBA</name>
<protein>
    <recommendedName>
        <fullName evidence="4">Ig-like domain-containing protein</fullName>
    </recommendedName>
</protein>
<feature type="domain" description="Ig-like" evidence="4">
    <location>
        <begin position="131"/>
        <end position="186"/>
    </location>
</feature>
<dbReference type="SUPFAM" id="SSF48726">
    <property type="entry name" value="Immunoglobulin"/>
    <property type="match status" value="2"/>
</dbReference>